<name>A0A813IQE6_POLGL</name>
<proteinExistence type="predicted"/>
<dbReference type="Proteomes" id="UP000626109">
    <property type="component" value="Unassembled WGS sequence"/>
</dbReference>
<accession>A0A813IQE6</accession>
<dbReference type="InterPro" id="IPR052760">
    <property type="entry name" value="Mitochondrial_malonyltrans"/>
</dbReference>
<dbReference type="InterPro" id="IPR016035">
    <property type="entry name" value="Acyl_Trfase/lysoPLipase"/>
</dbReference>
<feature type="non-terminal residue" evidence="1">
    <location>
        <position position="1"/>
    </location>
</feature>
<sequence>LKTSGAFHTSLMQPAQLKLVEALNRLLPKMKAPRCDIYMNVTGKKIKAGTPPSEFIDLLGKQLCSAVLWEPSVRLMIKDGLTEFYEVGPMKQLKAMMKRIDQETWKSTTNIDV</sequence>
<comment type="caution">
    <text evidence="1">The sequence shown here is derived from an EMBL/GenBank/DDBJ whole genome shotgun (WGS) entry which is preliminary data.</text>
</comment>
<reference evidence="1" key="1">
    <citation type="submission" date="2021-02" db="EMBL/GenBank/DDBJ databases">
        <authorList>
            <person name="Dougan E. K."/>
            <person name="Rhodes N."/>
            <person name="Thang M."/>
            <person name="Chan C."/>
        </authorList>
    </citation>
    <scope>NUCLEOTIDE SEQUENCE</scope>
</reference>
<evidence type="ECO:0000313" key="1">
    <source>
        <dbReference type="EMBL" id="CAE8655755.1"/>
    </source>
</evidence>
<dbReference type="InterPro" id="IPR001227">
    <property type="entry name" value="Ac_transferase_dom_sf"/>
</dbReference>
<protein>
    <recommendedName>
        <fullName evidence="3">Malonyl-CoA:ACP transacylase (MAT) domain-containing protein</fullName>
    </recommendedName>
</protein>
<dbReference type="SUPFAM" id="SSF52151">
    <property type="entry name" value="FabD/lysophospholipase-like"/>
    <property type="match status" value="1"/>
</dbReference>
<evidence type="ECO:0000313" key="2">
    <source>
        <dbReference type="Proteomes" id="UP000626109"/>
    </source>
</evidence>
<evidence type="ECO:0008006" key="3">
    <source>
        <dbReference type="Google" id="ProtNLM"/>
    </source>
</evidence>
<dbReference type="PANTHER" id="PTHR47170">
    <property type="entry name" value="MALONYL-COA ACP TRANSACYLASE, ACP-BINDING"/>
    <property type="match status" value="1"/>
</dbReference>
<dbReference type="Gene3D" id="3.40.366.10">
    <property type="entry name" value="Malonyl-Coenzyme A Acyl Carrier Protein, domain 2"/>
    <property type="match status" value="1"/>
</dbReference>
<organism evidence="1 2">
    <name type="scientific">Polarella glacialis</name>
    <name type="common">Dinoflagellate</name>
    <dbReference type="NCBI Taxonomy" id="89957"/>
    <lineage>
        <taxon>Eukaryota</taxon>
        <taxon>Sar</taxon>
        <taxon>Alveolata</taxon>
        <taxon>Dinophyceae</taxon>
        <taxon>Suessiales</taxon>
        <taxon>Suessiaceae</taxon>
        <taxon>Polarella</taxon>
    </lineage>
</organism>
<dbReference type="PANTHER" id="PTHR47170:SF2">
    <property type="entry name" value="MALONYL-COA:ACP TRANSACYLASE (MAT) DOMAIN-CONTAINING PROTEIN"/>
    <property type="match status" value="1"/>
</dbReference>
<gene>
    <name evidence="1" type="ORF">PGLA2088_LOCUS11797</name>
</gene>
<dbReference type="AlphaFoldDB" id="A0A813IQE6"/>
<dbReference type="EMBL" id="CAJNNW010013752">
    <property type="protein sequence ID" value="CAE8655755.1"/>
    <property type="molecule type" value="Genomic_DNA"/>
</dbReference>
<dbReference type="GO" id="GO:0016740">
    <property type="term" value="F:transferase activity"/>
    <property type="evidence" value="ECO:0007669"/>
    <property type="project" value="InterPro"/>
</dbReference>